<comment type="caution">
    <text evidence="1">The sequence shown here is derived from an EMBL/GenBank/DDBJ whole genome shotgun (WGS) entry which is preliminary data.</text>
</comment>
<dbReference type="STRING" id="205917.A0A4Y9XTW6"/>
<dbReference type="EMBL" id="SEOQ01001143">
    <property type="protein sequence ID" value="TFY53495.1"/>
    <property type="molecule type" value="Genomic_DNA"/>
</dbReference>
<dbReference type="SUPFAM" id="SSF50630">
    <property type="entry name" value="Acid proteases"/>
    <property type="match status" value="1"/>
</dbReference>
<accession>A0A4Y9XTW6</accession>
<dbReference type="OrthoDB" id="128646at2759"/>
<dbReference type="Pfam" id="PF08284">
    <property type="entry name" value="RVP_2"/>
    <property type="match status" value="1"/>
</dbReference>
<dbReference type="CDD" id="cd00303">
    <property type="entry name" value="retropepsin_like"/>
    <property type="match status" value="1"/>
</dbReference>
<dbReference type="Proteomes" id="UP000298327">
    <property type="component" value="Unassembled WGS sequence"/>
</dbReference>
<organism evidence="1 2">
    <name type="scientific">Dentipellis fragilis</name>
    <dbReference type="NCBI Taxonomy" id="205917"/>
    <lineage>
        <taxon>Eukaryota</taxon>
        <taxon>Fungi</taxon>
        <taxon>Dikarya</taxon>
        <taxon>Basidiomycota</taxon>
        <taxon>Agaricomycotina</taxon>
        <taxon>Agaricomycetes</taxon>
        <taxon>Russulales</taxon>
        <taxon>Hericiaceae</taxon>
        <taxon>Dentipellis</taxon>
    </lineage>
</organism>
<protein>
    <submittedName>
        <fullName evidence="1">Uncharacterized protein</fullName>
    </submittedName>
</protein>
<evidence type="ECO:0000313" key="2">
    <source>
        <dbReference type="Proteomes" id="UP000298327"/>
    </source>
</evidence>
<dbReference type="InterPro" id="IPR021109">
    <property type="entry name" value="Peptidase_aspartic_dom_sf"/>
</dbReference>
<evidence type="ECO:0000313" key="1">
    <source>
        <dbReference type="EMBL" id="TFY53495.1"/>
    </source>
</evidence>
<dbReference type="AlphaFoldDB" id="A0A4Y9XTW6"/>
<reference evidence="1 2" key="1">
    <citation type="submission" date="2019-02" db="EMBL/GenBank/DDBJ databases">
        <title>Genome sequencing of the rare red list fungi Dentipellis fragilis.</title>
        <authorList>
            <person name="Buettner E."/>
            <person name="Kellner H."/>
        </authorList>
    </citation>
    <scope>NUCLEOTIDE SEQUENCE [LARGE SCALE GENOMIC DNA]</scope>
    <source>
        <strain evidence="1 2">DSM 105465</strain>
    </source>
</reference>
<keyword evidence="2" id="KW-1185">Reference proteome</keyword>
<gene>
    <name evidence="1" type="ORF">EVG20_g10086</name>
</gene>
<name>A0A4Y9XTW6_9AGAM</name>
<sequence>MSSVTRTCQTPSITLRTKLIRQITEKQIDAEALLDSGAEGLVLHPCFAAKHDLTLTPLQRPFPICNVDNSENIMGLVRYTTTQNLWIYSRNSDSYHQVRVEFFVADIGDFDIILGTDWLDQHNPEVDWPTHRIDMTRCPPSCKLHQPPVTNLDTRVERQQTLPRRSDPEVNCIIGPRRPTLDSVPKYVAPACRVQGARIRSVRPMPVPYNVHLFTEDDDEYPDVACEWEENGLRLAGMLRDHQRHPNEDQDHSDSLSIRAAFTNAQQLAERAAGPSVERSFEQLVPLPYREFRDVFDKTTSERIPD</sequence>
<proteinExistence type="predicted"/>
<dbReference type="Gene3D" id="2.40.70.10">
    <property type="entry name" value="Acid Proteases"/>
    <property type="match status" value="1"/>
</dbReference>